<accession>A0A1G4I8M5</accession>
<dbReference type="GeneID" id="92382090"/>
<keyword evidence="3" id="KW-1185">Reference proteome</keyword>
<dbReference type="PIRSF" id="PIRSF006305">
    <property type="entry name" value="Maf"/>
    <property type="match status" value="1"/>
</dbReference>
<dbReference type="Proteomes" id="UP000195570">
    <property type="component" value="Unassembled WGS sequence"/>
</dbReference>
<dbReference type="SUPFAM" id="SSF52972">
    <property type="entry name" value="ITPase-like"/>
    <property type="match status" value="1"/>
</dbReference>
<keyword evidence="1" id="KW-0378">Hydrolase</keyword>
<dbReference type="EMBL" id="CZPT02000960">
    <property type="protein sequence ID" value="SCU68340.1"/>
    <property type="molecule type" value="Genomic_DNA"/>
</dbReference>
<organism evidence="2 3">
    <name type="scientific">Trypanosoma equiperdum</name>
    <dbReference type="NCBI Taxonomy" id="5694"/>
    <lineage>
        <taxon>Eukaryota</taxon>
        <taxon>Discoba</taxon>
        <taxon>Euglenozoa</taxon>
        <taxon>Kinetoplastea</taxon>
        <taxon>Metakinetoplastina</taxon>
        <taxon>Trypanosomatida</taxon>
        <taxon>Trypanosomatidae</taxon>
        <taxon>Trypanosoma</taxon>
    </lineage>
</organism>
<dbReference type="Gene3D" id="3.90.950.10">
    <property type="match status" value="1"/>
</dbReference>
<dbReference type="PANTHER" id="PTHR43213:SF4">
    <property type="entry name" value="7-METHYL-GTP PYROPHOSPHATASE"/>
    <property type="match status" value="1"/>
</dbReference>
<dbReference type="Pfam" id="PF02545">
    <property type="entry name" value="Maf"/>
    <property type="match status" value="1"/>
</dbReference>
<dbReference type="AlphaFoldDB" id="A0A1G4I8M5"/>
<sequence length="203" mass="22311">MAEEIRTMIIGTSSAFRANVLREHFGDRFRNFVLLPPDIDEKAYRAADPFELTESIARAKMKAVLEKARQHSPPISGPAIALTFDQVVVKGDEVREKPLSTEQCRSFIASYSGGGVRTVATYALCVVGTENVLVAHNETETFFSKFGDDIVERTLERGACMNSAGGLVVEDEDMSRHVVRIVGTSYGVRGMEPAVVEKLLSQL</sequence>
<reference evidence="2" key="1">
    <citation type="submission" date="2016-09" db="EMBL/GenBank/DDBJ databases">
        <authorList>
            <person name="Hebert L."/>
            <person name="Moumen B."/>
        </authorList>
    </citation>
    <scope>NUCLEOTIDE SEQUENCE [LARGE SCALE GENOMIC DNA]</scope>
    <source>
        <strain evidence="2">OVI</strain>
    </source>
</reference>
<evidence type="ECO:0000313" key="2">
    <source>
        <dbReference type="EMBL" id="SCU68340.1"/>
    </source>
</evidence>
<dbReference type="GO" id="GO:0047429">
    <property type="term" value="F:nucleoside triphosphate diphosphatase activity"/>
    <property type="evidence" value="ECO:0007669"/>
    <property type="project" value="InterPro"/>
</dbReference>
<dbReference type="PANTHER" id="PTHR43213">
    <property type="entry name" value="BIFUNCTIONAL DTTP/UTP PYROPHOSPHATASE/METHYLTRANSFERASE PROTEIN-RELATED"/>
    <property type="match status" value="1"/>
</dbReference>
<evidence type="ECO:0000256" key="1">
    <source>
        <dbReference type="ARBA" id="ARBA00022801"/>
    </source>
</evidence>
<dbReference type="VEuPathDB" id="TriTrypDB:TEOVI_000815600"/>
<gene>
    <name evidence="2" type="ORF">TEOVI_000815600</name>
</gene>
<evidence type="ECO:0000313" key="3">
    <source>
        <dbReference type="Proteomes" id="UP000195570"/>
    </source>
</evidence>
<dbReference type="InterPro" id="IPR003697">
    <property type="entry name" value="Maf-like"/>
</dbReference>
<dbReference type="InterPro" id="IPR029001">
    <property type="entry name" value="ITPase-like_fam"/>
</dbReference>
<comment type="caution">
    <text evidence="2">The sequence shown here is derived from an EMBL/GenBank/DDBJ whole genome shotgun (WGS) entry which is preliminary data.</text>
</comment>
<dbReference type="RefSeq" id="XP_067079514.1">
    <property type="nucleotide sequence ID" value="XM_067223413.1"/>
</dbReference>
<protein>
    <submittedName>
        <fullName evidence="2">Septum formation protein MAF homologue, putative</fullName>
    </submittedName>
</protein>
<name>A0A1G4I8M5_TRYEQ</name>
<proteinExistence type="predicted"/>